<dbReference type="OrthoDB" id="7555369at2759"/>
<evidence type="ECO:0000256" key="1">
    <source>
        <dbReference type="ARBA" id="ARBA00022722"/>
    </source>
</evidence>
<sequence>MGVSANNEIKRLFAEEGIRGQYTAPHTPEQNGVAERKNRTLMEAARCMLIDASMAKRYWAEAVSTANFLQNILPNREIEKTPYELWNKQTADVDRLRIFGSKGYTHVPKEKRRKLDDKATLLTFVGYSMESKAYRMLDIKTNQITISRNVKFDENYSKSTKWEAEHDVQQKRKNETVEREKTVTRDKATRLAEVEFNLENLEEKQVVIDEADLERKNKEKDDDECEIIEFEELNETEPTFEDATDATFEYRGSTNKTSNMATRHSERTTKGQPPERFKHSARTAKNEIEEYKKPRNRSEALNRSEHREWTQAMDEELQSHMKNETWKLTELPQGRKAIGCKWVFKRKPNTETGTLKFKARLVAQRFSQKYGTDYDEVFALVVRADTLRLLLTVAAKK</sequence>
<dbReference type="STRING" id="67767.A0A0J7K6R8"/>
<keyword evidence="9" id="KW-0233">DNA recombination</keyword>
<gene>
    <name evidence="14" type="ORF">RF55_14961</name>
</gene>
<dbReference type="AlphaFoldDB" id="A0A0J7K6R8"/>
<dbReference type="InterPro" id="IPR012337">
    <property type="entry name" value="RNaseH-like_sf"/>
</dbReference>
<dbReference type="PANTHER" id="PTHR42648">
    <property type="entry name" value="TRANSPOSASE, PUTATIVE-RELATED"/>
    <property type="match status" value="1"/>
</dbReference>
<dbReference type="GO" id="GO:0003676">
    <property type="term" value="F:nucleic acid binding"/>
    <property type="evidence" value="ECO:0007669"/>
    <property type="project" value="InterPro"/>
</dbReference>
<dbReference type="GO" id="GO:0015074">
    <property type="term" value="P:DNA integration"/>
    <property type="evidence" value="ECO:0007669"/>
    <property type="project" value="UniProtKB-KW"/>
</dbReference>
<keyword evidence="8" id="KW-0548">Nucleotidyltransferase</keyword>
<keyword evidence="6" id="KW-0229">DNA integration</keyword>
<feature type="domain" description="Integrase catalytic" evidence="13">
    <location>
        <begin position="1"/>
        <end position="90"/>
    </location>
</feature>
<evidence type="ECO:0000259" key="13">
    <source>
        <dbReference type="PROSITE" id="PS50994"/>
    </source>
</evidence>
<dbReference type="PROSITE" id="PS50994">
    <property type="entry name" value="INTEGRASE"/>
    <property type="match status" value="1"/>
</dbReference>
<evidence type="ECO:0000256" key="5">
    <source>
        <dbReference type="ARBA" id="ARBA00022842"/>
    </source>
</evidence>
<evidence type="ECO:0000256" key="12">
    <source>
        <dbReference type="SAM" id="MobiDB-lite"/>
    </source>
</evidence>
<name>A0A0J7K6R8_LASNI</name>
<dbReference type="GO" id="GO:0003887">
    <property type="term" value="F:DNA-directed DNA polymerase activity"/>
    <property type="evidence" value="ECO:0007669"/>
    <property type="project" value="UniProtKB-KW"/>
</dbReference>
<keyword evidence="10" id="KW-0511">Multifunctional enzyme</keyword>
<dbReference type="Pfam" id="PF25597">
    <property type="entry name" value="SH3_retrovirus"/>
    <property type="match status" value="1"/>
</dbReference>
<feature type="compositionally biased region" description="Basic and acidic residues" evidence="12">
    <location>
        <begin position="263"/>
        <end position="281"/>
    </location>
</feature>
<keyword evidence="3" id="KW-0255">Endonuclease</keyword>
<dbReference type="InterPro" id="IPR001584">
    <property type="entry name" value="Integrase_cat-core"/>
</dbReference>
<dbReference type="GO" id="GO:0003964">
    <property type="term" value="F:RNA-directed DNA polymerase activity"/>
    <property type="evidence" value="ECO:0007669"/>
    <property type="project" value="UniProtKB-KW"/>
</dbReference>
<dbReference type="GO" id="GO:0016787">
    <property type="term" value="F:hydrolase activity"/>
    <property type="evidence" value="ECO:0007669"/>
    <property type="project" value="UniProtKB-KW"/>
</dbReference>
<evidence type="ECO:0000256" key="9">
    <source>
        <dbReference type="ARBA" id="ARBA00023172"/>
    </source>
</evidence>
<evidence type="ECO:0000256" key="10">
    <source>
        <dbReference type="ARBA" id="ARBA00023268"/>
    </source>
</evidence>
<dbReference type="InterPro" id="IPR013103">
    <property type="entry name" value="RVT_2"/>
</dbReference>
<keyword evidence="11" id="KW-0175">Coiled coil</keyword>
<feature type="region of interest" description="Disordered" evidence="12">
    <location>
        <begin position="255"/>
        <end position="281"/>
    </location>
</feature>
<dbReference type="EMBL" id="LBMM01012555">
    <property type="protein sequence ID" value="KMQ86153.1"/>
    <property type="molecule type" value="Genomic_DNA"/>
</dbReference>
<evidence type="ECO:0000256" key="4">
    <source>
        <dbReference type="ARBA" id="ARBA00022801"/>
    </source>
</evidence>
<keyword evidence="7" id="KW-0695">RNA-directed DNA polymerase</keyword>
<evidence type="ECO:0000256" key="3">
    <source>
        <dbReference type="ARBA" id="ARBA00022759"/>
    </source>
</evidence>
<proteinExistence type="predicted"/>
<dbReference type="InterPro" id="IPR036397">
    <property type="entry name" value="RNaseH_sf"/>
</dbReference>
<evidence type="ECO:0000313" key="14">
    <source>
        <dbReference type="EMBL" id="KMQ86153.1"/>
    </source>
</evidence>
<keyword evidence="4" id="KW-0378">Hydrolase</keyword>
<keyword evidence="2" id="KW-0479">Metal-binding</keyword>
<dbReference type="Gene3D" id="3.30.420.10">
    <property type="entry name" value="Ribonuclease H-like superfamily/Ribonuclease H"/>
    <property type="match status" value="1"/>
</dbReference>
<evidence type="ECO:0000256" key="2">
    <source>
        <dbReference type="ARBA" id="ARBA00022723"/>
    </source>
</evidence>
<dbReference type="GO" id="GO:0006310">
    <property type="term" value="P:DNA recombination"/>
    <property type="evidence" value="ECO:0007669"/>
    <property type="project" value="UniProtKB-KW"/>
</dbReference>
<dbReference type="SUPFAM" id="SSF53098">
    <property type="entry name" value="Ribonuclease H-like"/>
    <property type="match status" value="1"/>
</dbReference>
<protein>
    <submittedName>
        <fullName evidence="14">Gag-pol polyprotein</fullName>
    </submittedName>
</protein>
<evidence type="ECO:0000256" key="7">
    <source>
        <dbReference type="ARBA" id="ARBA00022918"/>
    </source>
</evidence>
<dbReference type="PANTHER" id="PTHR42648:SF11">
    <property type="entry name" value="TRANSPOSON TY4-P GAG-POL POLYPROTEIN"/>
    <property type="match status" value="1"/>
</dbReference>
<dbReference type="InterPro" id="IPR039537">
    <property type="entry name" value="Retrotran_Ty1/copia-like"/>
</dbReference>
<keyword evidence="8" id="KW-0808">Transferase</keyword>
<evidence type="ECO:0000256" key="11">
    <source>
        <dbReference type="SAM" id="Coils"/>
    </source>
</evidence>
<evidence type="ECO:0000256" key="6">
    <source>
        <dbReference type="ARBA" id="ARBA00022908"/>
    </source>
</evidence>
<dbReference type="InterPro" id="IPR057670">
    <property type="entry name" value="SH3_retrovirus"/>
</dbReference>
<dbReference type="GO" id="GO:0004519">
    <property type="term" value="F:endonuclease activity"/>
    <property type="evidence" value="ECO:0007669"/>
    <property type="project" value="UniProtKB-KW"/>
</dbReference>
<dbReference type="Pfam" id="PF07727">
    <property type="entry name" value="RVT_2"/>
    <property type="match status" value="1"/>
</dbReference>
<dbReference type="Proteomes" id="UP000036403">
    <property type="component" value="Unassembled WGS sequence"/>
</dbReference>
<keyword evidence="8" id="KW-0239">DNA-directed DNA polymerase</keyword>
<feature type="coiled-coil region" evidence="11">
    <location>
        <begin position="184"/>
        <end position="233"/>
    </location>
</feature>
<keyword evidence="5" id="KW-0460">Magnesium</keyword>
<evidence type="ECO:0000256" key="8">
    <source>
        <dbReference type="ARBA" id="ARBA00022932"/>
    </source>
</evidence>
<accession>A0A0J7K6R8</accession>
<keyword evidence="15" id="KW-1185">Reference proteome</keyword>
<organism evidence="14 15">
    <name type="scientific">Lasius niger</name>
    <name type="common">Black garden ant</name>
    <dbReference type="NCBI Taxonomy" id="67767"/>
    <lineage>
        <taxon>Eukaryota</taxon>
        <taxon>Metazoa</taxon>
        <taxon>Ecdysozoa</taxon>
        <taxon>Arthropoda</taxon>
        <taxon>Hexapoda</taxon>
        <taxon>Insecta</taxon>
        <taxon>Pterygota</taxon>
        <taxon>Neoptera</taxon>
        <taxon>Endopterygota</taxon>
        <taxon>Hymenoptera</taxon>
        <taxon>Apocrita</taxon>
        <taxon>Aculeata</taxon>
        <taxon>Formicoidea</taxon>
        <taxon>Formicidae</taxon>
        <taxon>Formicinae</taxon>
        <taxon>Lasius</taxon>
        <taxon>Lasius</taxon>
    </lineage>
</organism>
<dbReference type="PaxDb" id="67767-A0A0J7K6R8"/>
<comment type="caution">
    <text evidence="14">The sequence shown here is derived from an EMBL/GenBank/DDBJ whole genome shotgun (WGS) entry which is preliminary data.</text>
</comment>
<evidence type="ECO:0000313" key="15">
    <source>
        <dbReference type="Proteomes" id="UP000036403"/>
    </source>
</evidence>
<keyword evidence="1" id="KW-0540">Nuclease</keyword>
<dbReference type="GO" id="GO:0046872">
    <property type="term" value="F:metal ion binding"/>
    <property type="evidence" value="ECO:0007669"/>
    <property type="project" value="UniProtKB-KW"/>
</dbReference>
<reference evidence="14 15" key="1">
    <citation type="submission" date="2015-04" db="EMBL/GenBank/DDBJ databases">
        <title>Lasius niger genome sequencing.</title>
        <authorList>
            <person name="Konorov E.A."/>
            <person name="Nikitin M.A."/>
            <person name="Kirill M.V."/>
            <person name="Chang P."/>
        </authorList>
    </citation>
    <scope>NUCLEOTIDE SEQUENCE [LARGE SCALE GENOMIC DNA]</scope>
    <source>
        <tissue evidence="14">Whole</tissue>
    </source>
</reference>